<dbReference type="EMBL" id="ML220162">
    <property type="protein sequence ID" value="TGZ76964.1"/>
    <property type="molecule type" value="Genomic_DNA"/>
</dbReference>
<dbReference type="Pfam" id="PF03167">
    <property type="entry name" value="UDG"/>
    <property type="match status" value="1"/>
</dbReference>
<dbReference type="FunCoup" id="A0A4V3SHN8">
    <property type="interactions" value="302"/>
</dbReference>
<dbReference type="InterPro" id="IPR018085">
    <property type="entry name" value="Ura-DNA_Glyclase_AS"/>
</dbReference>
<dbReference type="EC" id="3.2.2.27" evidence="7"/>
<dbReference type="HAMAP" id="MF_00148">
    <property type="entry name" value="UDG"/>
    <property type="match status" value="1"/>
</dbReference>
<dbReference type="STRING" id="341454.A0A4V3SHN8"/>
<dbReference type="NCBIfam" id="TIGR00628">
    <property type="entry name" value="ung"/>
    <property type="match status" value="1"/>
</dbReference>
<evidence type="ECO:0000256" key="5">
    <source>
        <dbReference type="ARBA" id="ARBA00023204"/>
    </source>
</evidence>
<dbReference type="PANTHER" id="PTHR11264:SF0">
    <property type="entry name" value="URACIL-DNA GLYCOSYLASE"/>
    <property type="match status" value="1"/>
</dbReference>
<gene>
    <name evidence="7" type="primary">UNG1</name>
    <name evidence="11" type="ORF">EX30DRAFT_324134</name>
</gene>
<dbReference type="SUPFAM" id="SSF52141">
    <property type="entry name" value="Uracil-DNA glycosylase-like"/>
    <property type="match status" value="1"/>
</dbReference>
<evidence type="ECO:0000256" key="4">
    <source>
        <dbReference type="ARBA" id="ARBA00023128"/>
    </source>
</evidence>
<dbReference type="InterPro" id="IPR002043">
    <property type="entry name" value="UDG_fam1"/>
</dbReference>
<organism evidence="11 12">
    <name type="scientific">Ascodesmis nigricans</name>
    <dbReference type="NCBI Taxonomy" id="341454"/>
    <lineage>
        <taxon>Eukaryota</taxon>
        <taxon>Fungi</taxon>
        <taxon>Dikarya</taxon>
        <taxon>Ascomycota</taxon>
        <taxon>Pezizomycotina</taxon>
        <taxon>Pezizomycetes</taxon>
        <taxon>Pezizales</taxon>
        <taxon>Ascodesmidaceae</taxon>
        <taxon>Ascodesmis</taxon>
    </lineage>
</organism>
<dbReference type="GO" id="GO:0004844">
    <property type="term" value="F:uracil DNA N-glycosylase activity"/>
    <property type="evidence" value="ECO:0007669"/>
    <property type="project" value="UniProtKB-UniRule"/>
</dbReference>
<dbReference type="GO" id="GO:0005634">
    <property type="term" value="C:nucleus"/>
    <property type="evidence" value="ECO:0007669"/>
    <property type="project" value="UniProtKB-SubCell"/>
</dbReference>
<evidence type="ECO:0000256" key="7">
    <source>
        <dbReference type="HAMAP-Rule" id="MF_03166"/>
    </source>
</evidence>
<evidence type="ECO:0000256" key="9">
    <source>
        <dbReference type="SAM" id="MobiDB-lite"/>
    </source>
</evidence>
<dbReference type="PROSITE" id="PS00130">
    <property type="entry name" value="U_DNA_GLYCOSYLASE"/>
    <property type="match status" value="1"/>
</dbReference>
<dbReference type="NCBIfam" id="NF003592">
    <property type="entry name" value="PRK05254.1-5"/>
    <property type="match status" value="1"/>
</dbReference>
<feature type="region of interest" description="Disordered" evidence="9">
    <location>
        <begin position="1"/>
        <end position="21"/>
    </location>
</feature>
<feature type="compositionally biased region" description="Low complexity" evidence="9">
    <location>
        <begin position="312"/>
        <end position="331"/>
    </location>
</feature>
<feature type="compositionally biased region" description="Low complexity" evidence="9">
    <location>
        <begin position="10"/>
        <end position="21"/>
    </location>
</feature>
<keyword evidence="4 7" id="KW-0496">Mitochondrion</keyword>
<comment type="subcellular location">
    <subcellularLocation>
        <location evidence="7">Mitochondrion</location>
    </subcellularLocation>
    <subcellularLocation>
        <location evidence="7">Nucleus</location>
    </subcellularLocation>
</comment>
<keyword evidence="6 7" id="KW-0539">Nucleus</keyword>
<comment type="function">
    <text evidence="7">Excises uracil residues from the DNA which can arise as a result of misincorporation of dUMP residues by DNA polymerase or due to deamination of cytosine.</text>
</comment>
<feature type="compositionally biased region" description="Basic and acidic residues" evidence="9">
    <location>
        <begin position="363"/>
        <end position="393"/>
    </location>
</feature>
<comment type="catalytic activity">
    <reaction evidence="7">
        <text>Hydrolyzes single-stranded DNA or mismatched double-stranded DNA and polynucleotides, releasing free uracil.</text>
        <dbReference type="EC" id="3.2.2.27"/>
    </reaction>
</comment>
<dbReference type="CDD" id="cd10027">
    <property type="entry name" value="UDG-F1-like"/>
    <property type="match status" value="1"/>
</dbReference>
<dbReference type="Gene3D" id="3.40.470.10">
    <property type="entry name" value="Uracil-DNA glycosylase-like domain"/>
    <property type="match status" value="1"/>
</dbReference>
<evidence type="ECO:0000256" key="3">
    <source>
        <dbReference type="ARBA" id="ARBA00022801"/>
    </source>
</evidence>
<evidence type="ECO:0000256" key="2">
    <source>
        <dbReference type="ARBA" id="ARBA00022763"/>
    </source>
</evidence>
<feature type="active site" description="Proton acceptor" evidence="7 8">
    <location>
        <position position="134"/>
    </location>
</feature>
<dbReference type="InterPro" id="IPR005122">
    <property type="entry name" value="Uracil-DNA_glycosylase-like"/>
</dbReference>
<dbReference type="AlphaFoldDB" id="A0A4V3SHN8"/>
<comment type="similarity">
    <text evidence="1 7">Belongs to the uracil-DNA glycosylase (UDG) superfamily. UNG family.</text>
</comment>
<feature type="region of interest" description="Disordered" evidence="9">
    <location>
        <begin position="299"/>
        <end position="393"/>
    </location>
</feature>
<name>A0A4V3SHN8_9PEZI</name>
<dbReference type="InterPro" id="IPR036895">
    <property type="entry name" value="Uracil-DNA_glycosylase-like_sf"/>
</dbReference>
<dbReference type="OrthoDB" id="10031947at2759"/>
<evidence type="ECO:0000256" key="1">
    <source>
        <dbReference type="ARBA" id="ARBA00008184"/>
    </source>
</evidence>
<evidence type="ECO:0000256" key="6">
    <source>
        <dbReference type="ARBA" id="ARBA00023242"/>
    </source>
</evidence>
<keyword evidence="2 7" id="KW-0227">DNA damage</keyword>
<feature type="compositionally biased region" description="Acidic residues" evidence="9">
    <location>
        <begin position="343"/>
        <end position="356"/>
    </location>
</feature>
<protein>
    <recommendedName>
        <fullName evidence="7">Uracil-DNA glycosylase</fullName>
        <shortName evidence="7">UDG</shortName>
        <ecNumber evidence="7">3.2.2.27</ecNumber>
    </recommendedName>
</protein>
<dbReference type="NCBIfam" id="NF003591">
    <property type="entry name" value="PRK05254.1-4"/>
    <property type="match status" value="1"/>
</dbReference>
<proteinExistence type="inferred from homology"/>
<reference evidence="11 12" key="1">
    <citation type="submission" date="2019-04" db="EMBL/GenBank/DDBJ databases">
        <title>Comparative genomics and transcriptomics to analyze fruiting body development in filamentous ascomycetes.</title>
        <authorList>
            <consortium name="DOE Joint Genome Institute"/>
            <person name="Lutkenhaus R."/>
            <person name="Traeger S."/>
            <person name="Breuer J."/>
            <person name="Kuo A."/>
            <person name="Lipzen A."/>
            <person name="Pangilinan J."/>
            <person name="Dilworth D."/>
            <person name="Sandor L."/>
            <person name="Poggeler S."/>
            <person name="Barry K."/>
            <person name="Grigoriev I.V."/>
            <person name="Nowrousian M."/>
        </authorList>
    </citation>
    <scope>NUCLEOTIDE SEQUENCE [LARGE SCALE GENOMIC DNA]</scope>
    <source>
        <strain evidence="11 12">CBS 389.68</strain>
    </source>
</reference>
<keyword evidence="5 7" id="KW-0234">DNA repair</keyword>
<evidence type="ECO:0000256" key="8">
    <source>
        <dbReference type="PROSITE-ProRule" id="PRU10072"/>
    </source>
</evidence>
<evidence type="ECO:0000313" key="11">
    <source>
        <dbReference type="EMBL" id="TGZ76964.1"/>
    </source>
</evidence>
<accession>A0A4V3SHN8</accession>
<dbReference type="GO" id="GO:0005739">
    <property type="term" value="C:mitochondrion"/>
    <property type="evidence" value="ECO:0007669"/>
    <property type="project" value="UniProtKB-SubCell"/>
</dbReference>
<feature type="domain" description="Uracil-DNA glycosylase-like" evidence="10">
    <location>
        <begin position="119"/>
        <end position="285"/>
    </location>
</feature>
<dbReference type="InParanoid" id="A0A4V3SHN8"/>
<dbReference type="NCBIfam" id="NF003588">
    <property type="entry name" value="PRK05254.1-1"/>
    <property type="match status" value="1"/>
</dbReference>
<dbReference type="FunFam" id="3.40.470.10:FF:000007">
    <property type="entry name" value="Uracil-DNA glycosylase"/>
    <property type="match status" value="1"/>
</dbReference>
<dbReference type="PANTHER" id="PTHR11264">
    <property type="entry name" value="URACIL-DNA GLYCOSYLASE"/>
    <property type="match status" value="1"/>
</dbReference>
<sequence>MSNSAKRKATTTLSSSSKRASTITSFFTPKSSQTLSTNTSSTSSTSSTFDKSAWISKLTPEQRDLLQLEINTLHESWLAVLKDELVTPGFLGLKRFLRKEKEAGKKVFPPEEDVYAWSRYTPLETVKVVILGQDPYHGPNQAMGLSFSVRSPTPAPPSLQNIYKSLHHDYPSFTPPPNRSGLLTPWASRGVLMLNACLTVVQASANSHSGKGWEALTQKVIEVVAKRRTRGVVFMAWGSPAGKRVAGVEREKGRHCVLKSVHPSPLSAHKGFLDCGHFKAANEWLQTRYGDDGPIDWSLHGPPVGIPQSRISASSSTPNPDPNSASAAPATKNTSTKKKAEKENEEDYFDNDEEEAMMAAVAEAERKEKENEKKAEETAIKKEKKEGAEEKGE</sequence>
<evidence type="ECO:0000313" key="12">
    <source>
        <dbReference type="Proteomes" id="UP000298138"/>
    </source>
</evidence>
<dbReference type="GO" id="GO:0097510">
    <property type="term" value="P:base-excision repair, AP site formation via deaminated base removal"/>
    <property type="evidence" value="ECO:0007669"/>
    <property type="project" value="TreeGrafter"/>
</dbReference>
<keyword evidence="3 7" id="KW-0378">Hydrolase</keyword>
<keyword evidence="12" id="KW-1185">Reference proteome</keyword>
<evidence type="ECO:0000259" key="10">
    <source>
        <dbReference type="SMART" id="SM00986"/>
    </source>
</evidence>
<dbReference type="Proteomes" id="UP000298138">
    <property type="component" value="Unassembled WGS sequence"/>
</dbReference>
<dbReference type="SMART" id="SM00986">
    <property type="entry name" value="UDG"/>
    <property type="match status" value="1"/>
</dbReference>
<dbReference type="NCBIfam" id="NF003589">
    <property type="entry name" value="PRK05254.1-2"/>
    <property type="match status" value="1"/>
</dbReference>
<dbReference type="SMART" id="SM00987">
    <property type="entry name" value="UreE_C"/>
    <property type="match status" value="1"/>
</dbReference>